<dbReference type="eggNOG" id="COG1475">
    <property type="taxonomic scope" value="Bacteria"/>
</dbReference>
<feature type="transmembrane region" description="Helical" evidence="2">
    <location>
        <begin position="54"/>
        <end position="71"/>
    </location>
</feature>
<dbReference type="EMBL" id="CP002801">
    <property type="protein sequence ID" value="AEH09651.1"/>
    <property type="molecule type" value="Genomic_DNA"/>
</dbReference>
<dbReference type="Proteomes" id="UP000001549">
    <property type="component" value="Chromosome"/>
</dbReference>
<evidence type="ECO:0000256" key="1">
    <source>
        <dbReference type="SAM" id="Coils"/>
    </source>
</evidence>
<keyword evidence="2" id="KW-0812">Transmembrane</keyword>
<dbReference type="AlphaFoldDB" id="F8AZP8"/>
<evidence type="ECO:0000256" key="2">
    <source>
        <dbReference type="SAM" id="Phobius"/>
    </source>
</evidence>
<feature type="transmembrane region" description="Helical" evidence="2">
    <location>
        <begin position="28"/>
        <end position="48"/>
    </location>
</feature>
<name>F8AZP8_9ACTN</name>
<reference evidence="3 4" key="1">
    <citation type="submission" date="2011-05" db="EMBL/GenBank/DDBJ databases">
        <title>Complete sequence of chromosome of Frankia symbiont of Datisca glomerata.</title>
        <authorList>
            <consortium name="US DOE Joint Genome Institute"/>
            <person name="Lucas S."/>
            <person name="Han J."/>
            <person name="Lapidus A."/>
            <person name="Cheng J.-F."/>
            <person name="Goodwin L."/>
            <person name="Pitluck S."/>
            <person name="Peters L."/>
            <person name="Mikhailova N."/>
            <person name="Chertkov O."/>
            <person name="Teshima H."/>
            <person name="Han C."/>
            <person name="Tapia R."/>
            <person name="Land M."/>
            <person name="Hauser L."/>
            <person name="Kyrpides N."/>
            <person name="Ivanova N."/>
            <person name="Pagani I."/>
            <person name="Berry A."/>
            <person name="Pawlowski K."/>
            <person name="Persson T."/>
            <person name="Vanden Heuvel B."/>
            <person name="Benson D."/>
            <person name="Woyke T."/>
        </authorList>
    </citation>
    <scope>NUCLEOTIDE SEQUENCE [LARGE SCALE GENOMIC DNA]</scope>
    <source>
        <strain evidence="4">4085684</strain>
    </source>
</reference>
<dbReference type="KEGG" id="fsy:FsymDg_2250"/>
<organism evidence="3 4">
    <name type="scientific">Candidatus Protofrankia datiscae</name>
    <dbReference type="NCBI Taxonomy" id="2716812"/>
    <lineage>
        <taxon>Bacteria</taxon>
        <taxon>Bacillati</taxon>
        <taxon>Actinomycetota</taxon>
        <taxon>Actinomycetes</taxon>
        <taxon>Frankiales</taxon>
        <taxon>Frankiaceae</taxon>
        <taxon>Protofrankia</taxon>
    </lineage>
</organism>
<evidence type="ECO:0000313" key="4">
    <source>
        <dbReference type="Proteomes" id="UP000001549"/>
    </source>
</evidence>
<keyword evidence="2" id="KW-0472">Membrane</keyword>
<sequence>MIRRASHAGIRDKPWWSWEKIPQAAGRVWHVAIGLATSTVAVLGVAAMVVGGPVAWMVSAAALVLLTDALARYANGQASRWDVGFALLGCIPGSRGLSTAGLGRGAGQVQRGGGVAAGVLRAAVVHTHRVLNACEAHLAVMAANLRAARQGFAMTVTPDGRMLMVGSDALRDTSKAAGRGLTASEQRAVRSLQRQIEEHRAKLEAYRADPDVFDDQGILECAPIPMIRQRIIGGRIRHLEQEIPAFRKQIFKILRGGGQ</sequence>
<protein>
    <submittedName>
        <fullName evidence="3">Uncharacterized protein</fullName>
    </submittedName>
</protein>
<dbReference type="HOGENOM" id="CLU_1072639_0_0_11"/>
<proteinExistence type="predicted"/>
<keyword evidence="1" id="KW-0175">Coiled coil</keyword>
<gene>
    <name evidence="3" type="ordered locus">FsymDg_2250</name>
</gene>
<feature type="coiled-coil region" evidence="1">
    <location>
        <begin position="182"/>
        <end position="209"/>
    </location>
</feature>
<evidence type="ECO:0000313" key="3">
    <source>
        <dbReference type="EMBL" id="AEH09651.1"/>
    </source>
</evidence>
<dbReference type="RefSeq" id="WP_013873583.1">
    <property type="nucleotide sequence ID" value="NC_015656.1"/>
</dbReference>
<dbReference type="STRING" id="656024.FsymDg_2250"/>
<keyword evidence="4" id="KW-1185">Reference proteome</keyword>
<keyword evidence="2" id="KW-1133">Transmembrane helix</keyword>
<accession>F8AZP8</accession>